<dbReference type="FunCoup" id="A0A5Q0BBU4">
    <property type="interactions" value="92"/>
</dbReference>
<sequence>MIQCPTCNQLYPATEPSCPHCGFTVPQLAGFPAWAPALAQQSEGFKAEYFETLALLEAGSFWFRARNALILWALHRYFSQLKSYLEVGCGTGFVFSAVADAFPRARMVGSEVFSAGLSVAAERVPSAMLVQMDARAIPYNEAFDVVAAFDVIEHIKEDDAVLHAMYRAVKPGGGVLITVPQHRWLWSSVDDHACHQRRYHAPDLHRQLNAAGFEIERSTSFVSLLLPLMLLSRLRARRDTAFDPRDELRLNPLLNRLFEGILACERALIRAGLDLPVGGSRLLIARKPVKVRSVER</sequence>
<dbReference type="EMBL" id="CP044205">
    <property type="protein sequence ID" value="QFY41395.1"/>
    <property type="molecule type" value="Genomic_DNA"/>
</dbReference>
<dbReference type="PANTHER" id="PTHR43861">
    <property type="entry name" value="TRANS-ACONITATE 2-METHYLTRANSFERASE-RELATED"/>
    <property type="match status" value="1"/>
</dbReference>
<name>A0A5Q0BBU4_9GAMM</name>
<dbReference type="GO" id="GO:0032259">
    <property type="term" value="P:methylation"/>
    <property type="evidence" value="ECO:0007669"/>
    <property type="project" value="UniProtKB-KW"/>
</dbReference>
<dbReference type="AlphaFoldDB" id="A0A5Q0BBU4"/>
<keyword evidence="2" id="KW-1185">Reference proteome</keyword>
<dbReference type="Pfam" id="PF13489">
    <property type="entry name" value="Methyltransf_23"/>
    <property type="match status" value="1"/>
</dbReference>
<proteinExistence type="predicted"/>
<dbReference type="SUPFAM" id="SSF53335">
    <property type="entry name" value="S-adenosyl-L-methionine-dependent methyltransferases"/>
    <property type="match status" value="1"/>
</dbReference>
<evidence type="ECO:0000313" key="2">
    <source>
        <dbReference type="Proteomes" id="UP000325755"/>
    </source>
</evidence>
<dbReference type="Gene3D" id="3.40.50.150">
    <property type="entry name" value="Vaccinia Virus protein VP39"/>
    <property type="match status" value="1"/>
</dbReference>
<accession>A0A5Q0BBU4</accession>
<dbReference type="InterPro" id="IPR029063">
    <property type="entry name" value="SAM-dependent_MTases_sf"/>
</dbReference>
<protein>
    <submittedName>
        <fullName evidence="1">Methyltransferase domain-containing protein</fullName>
    </submittedName>
</protein>
<dbReference type="CDD" id="cd02440">
    <property type="entry name" value="AdoMet_MTases"/>
    <property type="match status" value="1"/>
</dbReference>
<dbReference type="Proteomes" id="UP000325755">
    <property type="component" value="Chromosome"/>
</dbReference>
<reference evidence="1 2" key="1">
    <citation type="submission" date="2019-09" db="EMBL/GenBank/DDBJ databases">
        <title>Ecophysiology of the spiral-shaped methanotroph Methylospira mobilis as revealed by the complete genome sequence.</title>
        <authorList>
            <person name="Oshkin I.Y."/>
            <person name="Dedysh S.N."/>
            <person name="Miroshnikov K."/>
            <person name="Danilova O.V."/>
            <person name="Hakobyan A."/>
            <person name="Liesack W."/>
        </authorList>
    </citation>
    <scope>NUCLEOTIDE SEQUENCE [LARGE SCALE GENOMIC DNA]</scope>
    <source>
        <strain evidence="1 2">Shm1</strain>
    </source>
</reference>
<dbReference type="GO" id="GO:0008168">
    <property type="term" value="F:methyltransferase activity"/>
    <property type="evidence" value="ECO:0007669"/>
    <property type="project" value="UniProtKB-KW"/>
</dbReference>
<dbReference type="OrthoDB" id="9810247at2"/>
<dbReference type="KEGG" id="mmob:F6R98_01110"/>
<keyword evidence="1" id="KW-0489">Methyltransferase</keyword>
<organism evidence="1 2">
    <name type="scientific">Candidatus Methylospira mobilis</name>
    <dbReference type="NCBI Taxonomy" id="1808979"/>
    <lineage>
        <taxon>Bacteria</taxon>
        <taxon>Pseudomonadati</taxon>
        <taxon>Pseudomonadota</taxon>
        <taxon>Gammaproteobacteria</taxon>
        <taxon>Methylococcales</taxon>
        <taxon>Methylococcaceae</taxon>
        <taxon>Candidatus Methylospira</taxon>
    </lineage>
</organism>
<gene>
    <name evidence="1" type="ORF">F6R98_01110</name>
</gene>
<evidence type="ECO:0000313" key="1">
    <source>
        <dbReference type="EMBL" id="QFY41395.1"/>
    </source>
</evidence>
<dbReference type="InParanoid" id="A0A5Q0BBU4"/>
<keyword evidence="1" id="KW-0808">Transferase</keyword>